<dbReference type="Pfam" id="PF15477">
    <property type="entry name" value="SMAP"/>
    <property type="match status" value="1"/>
</dbReference>
<feature type="compositionally biased region" description="Polar residues" evidence="1">
    <location>
        <begin position="242"/>
        <end position="252"/>
    </location>
</feature>
<evidence type="ECO:0000313" key="3">
    <source>
        <dbReference type="Ensembl" id="ENSXETP00000114190"/>
    </source>
</evidence>
<feature type="compositionally biased region" description="Polar residues" evidence="1">
    <location>
        <begin position="338"/>
        <end position="347"/>
    </location>
</feature>
<dbReference type="Bgee" id="ENSXETG00000030729">
    <property type="expression patterns" value="Expressed in testis and 13 other cell types or tissues"/>
</dbReference>
<dbReference type="GeneTree" id="ENSGT00500000044955"/>
<protein>
    <submittedName>
        <fullName evidence="3">Lysine-rich nucleolar protein 1</fullName>
    </submittedName>
</protein>
<sequence>MHKSVGLQQLNYEYGSCSRAIALQGTSGLSFLYNQITNKWIHVMLGMVAVDTDKTANHSKSKEKKKKKKAKLPDLETDDETAKEMQDNAKVKGNQSKNAQDEGGISAYAEETISKKKRKKVSPEMTEQTEVQGDTDILAGQAVTERKLTGKIKKRKKNKEHSSDTEITELNGSDKLSDPVSCVNDAPNMVEKKEKIINSVPETETELSSSFNMTGTVVNRDSEVLEGTKKQKRKKKKRKDYTTNAESANFHSSNKEPETEKEPETSQKFSKRKNKSLISENAEAAAETNEHVKLKKKEIKKKKDTEEKELAGGNSDTDLSKKKRKKKKVLYNYEKQNEVQMTQNNNIEADCQPPNRNIKKKVKVSSVEDDCEVSPEMEEADSDKDPNGNKIDSGSKRTGSKKKRKCVEEMSDSLTTATCSNEHMEMSKQKKKKKGVADVTVPGDQTTTIEENEAEVPKKRKIRKLGESEVANDFAQSKKIKKAKISKEKVPETSVEEKNASGPGNTKGTRFGQWDTASFQTSDQQAKFFRLMGGFKKGNQSAVALSPSQSKANMALAKTEEQSLQRNLQAEFDKALCWKQNRGIGLGFETAKKKIFFIDKTASKSIKFD</sequence>
<dbReference type="PANTHER" id="PTHR22426">
    <property type="entry name" value="ARGININE_SERINE-RICH COILED-COIL PROTEIN 2"/>
    <property type="match status" value="1"/>
</dbReference>
<feature type="compositionally biased region" description="Basic and acidic residues" evidence="1">
    <location>
        <begin position="253"/>
        <end position="265"/>
    </location>
</feature>
<feature type="compositionally biased region" description="Polar residues" evidence="1">
    <location>
        <begin position="200"/>
        <end position="219"/>
    </location>
</feature>
<feature type="region of interest" description="Disordered" evidence="1">
    <location>
        <begin position="55"/>
        <end position="106"/>
    </location>
</feature>
<feature type="compositionally biased region" description="Basic and acidic residues" evidence="1">
    <location>
        <begin position="80"/>
        <end position="90"/>
    </location>
</feature>
<feature type="compositionally biased region" description="Basic residues" evidence="1">
    <location>
        <begin position="149"/>
        <end position="159"/>
    </location>
</feature>
<dbReference type="Ensembl" id="ENSXETT00000110357">
    <property type="protein sequence ID" value="ENSXETP00000114190"/>
    <property type="gene ID" value="ENSXETG00000030729"/>
</dbReference>
<feature type="region of interest" description="Disordered" evidence="1">
    <location>
        <begin position="421"/>
        <end position="455"/>
    </location>
</feature>
<feature type="compositionally biased region" description="Acidic residues" evidence="1">
    <location>
        <begin position="367"/>
        <end position="382"/>
    </location>
</feature>
<feature type="region of interest" description="Disordered" evidence="1">
    <location>
        <begin position="473"/>
        <end position="512"/>
    </location>
</feature>
<feature type="compositionally biased region" description="Basic and acidic residues" evidence="1">
    <location>
        <begin position="301"/>
        <end position="310"/>
    </location>
</feature>
<feature type="compositionally biased region" description="Basic residues" evidence="1">
    <location>
        <begin position="57"/>
        <end position="70"/>
    </location>
</feature>
<gene>
    <name evidence="3" type="primary">knop1</name>
</gene>
<evidence type="ECO:0000259" key="2">
    <source>
        <dbReference type="Pfam" id="PF15477"/>
    </source>
</evidence>
<dbReference type="InterPro" id="IPR028124">
    <property type="entry name" value="SMAP_dom"/>
</dbReference>
<dbReference type="AlphaFoldDB" id="A0A803K1J6"/>
<feature type="compositionally biased region" description="Basic and acidic residues" evidence="1">
    <location>
        <begin position="485"/>
        <end position="499"/>
    </location>
</feature>
<accession>A0A803K1J6</accession>
<reference evidence="3" key="1">
    <citation type="journal article" date="2010" name="Science">
        <title>The genome of the Western clawed frog Xenopus tropicalis.</title>
        <authorList>
            <person name="Hellsten U."/>
            <person name="Harland R.M."/>
            <person name="Gilchrist M.J."/>
            <person name="Hendrix D."/>
            <person name="Jurka J."/>
            <person name="Kapitonov V."/>
            <person name="Ovcharenko I."/>
            <person name="Putnam N.H."/>
            <person name="Shu S."/>
            <person name="Taher L."/>
            <person name="Blitz I.L."/>
            <person name="Blumberg B."/>
            <person name="Dichmann D.S."/>
            <person name="Dubchak I."/>
            <person name="Amaya E."/>
            <person name="Detter J.C."/>
            <person name="Fletcher R."/>
            <person name="Gerhard D.S."/>
            <person name="Goodstein D."/>
            <person name="Graves T."/>
            <person name="Grigoriev I.V."/>
            <person name="Grimwood J."/>
            <person name="Kawashima T."/>
            <person name="Lindquist E."/>
            <person name="Lucas S.M."/>
            <person name="Mead P.E."/>
            <person name="Mitros T."/>
            <person name="Ogino H."/>
            <person name="Ohta Y."/>
            <person name="Poliakov A.V."/>
            <person name="Pollet N."/>
            <person name="Robert J."/>
            <person name="Salamov A."/>
            <person name="Sater A.K."/>
            <person name="Schmutz J."/>
            <person name="Terry A."/>
            <person name="Vize P.D."/>
            <person name="Warren W.C."/>
            <person name="Wells D."/>
            <person name="Wills A."/>
            <person name="Wilson R.K."/>
            <person name="Zimmerman L.B."/>
            <person name="Zorn A.M."/>
            <person name="Grainger R."/>
            <person name="Grammer T."/>
            <person name="Khokha M.K."/>
            <person name="Richardson P.M."/>
            <person name="Rokhsar D.S."/>
        </authorList>
    </citation>
    <scope>NUCLEOTIDE SEQUENCE [LARGE SCALE GENOMIC DNA]</scope>
    <source>
        <strain evidence="3">Nigerian</strain>
    </source>
</reference>
<proteinExistence type="predicted"/>
<dbReference type="InParanoid" id="A0A803K1J6"/>
<organism evidence="3">
    <name type="scientific">Xenopus tropicalis</name>
    <name type="common">Western clawed frog</name>
    <name type="synonym">Silurana tropicalis</name>
    <dbReference type="NCBI Taxonomy" id="8364"/>
    <lineage>
        <taxon>Eukaryota</taxon>
        <taxon>Metazoa</taxon>
        <taxon>Chordata</taxon>
        <taxon>Craniata</taxon>
        <taxon>Vertebrata</taxon>
        <taxon>Euteleostomi</taxon>
        <taxon>Amphibia</taxon>
        <taxon>Batrachia</taxon>
        <taxon>Anura</taxon>
        <taxon>Pipoidea</taxon>
        <taxon>Pipidae</taxon>
        <taxon>Xenopodinae</taxon>
        <taxon>Xenopus</taxon>
        <taxon>Silurana</taxon>
    </lineage>
</organism>
<dbReference type="PANTHER" id="PTHR22426:SF1">
    <property type="entry name" value="LYSINE-RICH NUCLEOLAR PROTEIN 1"/>
    <property type="match status" value="1"/>
</dbReference>
<feature type="compositionally biased region" description="Basic residues" evidence="1">
    <location>
        <begin position="230"/>
        <end position="239"/>
    </location>
</feature>
<feature type="region of interest" description="Disordered" evidence="1">
    <location>
        <begin position="149"/>
        <end position="407"/>
    </location>
</feature>
<feature type="compositionally biased region" description="Basic and acidic residues" evidence="1">
    <location>
        <begin position="220"/>
        <end position="229"/>
    </location>
</feature>
<name>A0A803K1J6_XENTR</name>
<feature type="domain" description="Small acidic protein-like" evidence="2">
    <location>
        <begin position="514"/>
        <end position="587"/>
    </location>
</feature>
<evidence type="ECO:0000256" key="1">
    <source>
        <dbReference type="SAM" id="MobiDB-lite"/>
    </source>
</evidence>
<reference evidence="3" key="2">
    <citation type="submission" date="2021-03" db="UniProtKB">
        <authorList>
            <consortium name="Ensembl"/>
        </authorList>
    </citation>
    <scope>IDENTIFICATION</scope>
</reference>